<organism evidence="2 3">
    <name type="scientific">Pedobacter duraquae</name>
    <dbReference type="NCBI Taxonomy" id="425511"/>
    <lineage>
        <taxon>Bacteria</taxon>
        <taxon>Pseudomonadati</taxon>
        <taxon>Bacteroidota</taxon>
        <taxon>Sphingobacteriia</taxon>
        <taxon>Sphingobacteriales</taxon>
        <taxon>Sphingobacteriaceae</taxon>
        <taxon>Pedobacter</taxon>
    </lineage>
</organism>
<protein>
    <recommendedName>
        <fullName evidence="1">HTH cro/C1-type domain-containing protein</fullName>
    </recommendedName>
</protein>
<dbReference type="InterPro" id="IPR010982">
    <property type="entry name" value="Lambda_DNA-bd_dom_sf"/>
</dbReference>
<comment type="caution">
    <text evidence="2">The sequence shown here is derived from an EMBL/GenBank/DDBJ whole genome shotgun (WGS) entry which is preliminary data.</text>
</comment>
<feature type="domain" description="HTH cro/C1-type" evidence="1">
    <location>
        <begin position="9"/>
        <end position="56"/>
    </location>
</feature>
<sequence>MSIHIGLMIWKEMKQQQTSVATLAESLEISKNKLQTILNSKSIETELLLKISEQLKFNFFEMYENEALIKTLKSQSKQEADLEIERLKSLIIEKNKIIDLKDQLLKTQTHINTLMERGQYR</sequence>
<dbReference type="EMBL" id="SNWM01000001">
    <property type="protein sequence ID" value="TDO24198.1"/>
    <property type="molecule type" value="Genomic_DNA"/>
</dbReference>
<name>A0A4V3C409_9SPHI</name>
<dbReference type="AlphaFoldDB" id="A0A4V3C409"/>
<evidence type="ECO:0000313" key="3">
    <source>
        <dbReference type="Proteomes" id="UP000295499"/>
    </source>
</evidence>
<dbReference type="SUPFAM" id="SSF47413">
    <property type="entry name" value="lambda repressor-like DNA-binding domains"/>
    <property type="match status" value="1"/>
</dbReference>
<dbReference type="OrthoDB" id="799937at2"/>
<proteinExistence type="predicted"/>
<reference evidence="2 3" key="1">
    <citation type="submission" date="2019-03" db="EMBL/GenBank/DDBJ databases">
        <title>Genomic Encyclopedia of Archaeal and Bacterial Type Strains, Phase II (KMG-II): from individual species to whole genera.</title>
        <authorList>
            <person name="Goeker M."/>
        </authorList>
    </citation>
    <scope>NUCLEOTIDE SEQUENCE [LARGE SCALE GENOMIC DNA]</scope>
    <source>
        <strain evidence="2 3">DSM 19034</strain>
    </source>
</reference>
<dbReference type="RefSeq" id="WP_133551974.1">
    <property type="nucleotide sequence ID" value="NZ_SNWM01000001.1"/>
</dbReference>
<dbReference type="GO" id="GO:0003677">
    <property type="term" value="F:DNA binding"/>
    <property type="evidence" value="ECO:0007669"/>
    <property type="project" value="InterPro"/>
</dbReference>
<keyword evidence="3" id="KW-1185">Reference proteome</keyword>
<dbReference type="Proteomes" id="UP000295499">
    <property type="component" value="Unassembled WGS sequence"/>
</dbReference>
<evidence type="ECO:0000259" key="1">
    <source>
        <dbReference type="Pfam" id="PF13443"/>
    </source>
</evidence>
<gene>
    <name evidence="2" type="ORF">CLV32_0487</name>
</gene>
<evidence type="ECO:0000313" key="2">
    <source>
        <dbReference type="EMBL" id="TDO24198.1"/>
    </source>
</evidence>
<accession>A0A4V3C409</accession>
<dbReference type="Pfam" id="PF13443">
    <property type="entry name" value="HTH_26"/>
    <property type="match status" value="1"/>
</dbReference>
<dbReference type="InterPro" id="IPR001387">
    <property type="entry name" value="Cro/C1-type_HTH"/>
</dbReference>
<dbReference type="Gene3D" id="1.10.260.40">
    <property type="entry name" value="lambda repressor-like DNA-binding domains"/>
    <property type="match status" value="1"/>
</dbReference>